<accession>A0A068WP79</accession>
<dbReference type="SUPFAM" id="SSF47473">
    <property type="entry name" value="EF-hand"/>
    <property type="match status" value="1"/>
</dbReference>
<evidence type="ECO:0000313" key="4">
    <source>
        <dbReference type="Proteomes" id="UP000492820"/>
    </source>
</evidence>
<dbReference type="GO" id="GO:0005509">
    <property type="term" value="F:calcium ion binding"/>
    <property type="evidence" value="ECO:0007669"/>
    <property type="project" value="InterPro"/>
</dbReference>
<feature type="domain" description="EF-hand" evidence="2">
    <location>
        <begin position="158"/>
        <end position="188"/>
    </location>
</feature>
<reference evidence="3" key="2">
    <citation type="submission" date="2014-06" db="EMBL/GenBank/DDBJ databases">
        <authorList>
            <person name="Aslett M."/>
        </authorList>
    </citation>
    <scope>NUCLEOTIDE SEQUENCE</scope>
</reference>
<sequence length="188" mass="21076">MAVHLSGSFTKAERLGDSKQSLHLVLYFRSAAWPPDMPVSSALLHTSNVFPRPDEILTNNFESVPTLQDYMQFTHLIHDWSLQVPTTGISKRGILPLYRTPPEMSVSAKTSKPKTPAKQPDVKEVALETFQSMDVDKSGKVSFAEFKKAMEKRGGQKLSMTALRAFFDSFDKDKDGELSLEEIENLVL</sequence>
<feature type="domain" description="EF-hand" evidence="2">
    <location>
        <begin position="121"/>
        <end position="156"/>
    </location>
</feature>
<dbReference type="CDD" id="cd00051">
    <property type="entry name" value="EFh"/>
    <property type="match status" value="1"/>
</dbReference>
<proteinExistence type="predicted"/>
<organism evidence="3">
    <name type="scientific">Echinococcus granulosus</name>
    <name type="common">Hydatid tapeworm</name>
    <dbReference type="NCBI Taxonomy" id="6210"/>
    <lineage>
        <taxon>Eukaryota</taxon>
        <taxon>Metazoa</taxon>
        <taxon>Spiralia</taxon>
        <taxon>Lophotrochozoa</taxon>
        <taxon>Platyhelminthes</taxon>
        <taxon>Cestoda</taxon>
        <taxon>Eucestoda</taxon>
        <taxon>Cyclophyllidea</taxon>
        <taxon>Taeniidae</taxon>
        <taxon>Echinococcus</taxon>
        <taxon>Echinococcus granulosus group</taxon>
    </lineage>
</organism>
<dbReference type="Pfam" id="PF13499">
    <property type="entry name" value="EF-hand_7"/>
    <property type="match status" value="1"/>
</dbReference>
<dbReference type="AlphaFoldDB" id="A0A068WP79"/>
<dbReference type="PROSITE" id="PS00018">
    <property type="entry name" value="EF_HAND_1"/>
    <property type="match status" value="2"/>
</dbReference>
<dbReference type="InterPro" id="IPR018247">
    <property type="entry name" value="EF_Hand_1_Ca_BS"/>
</dbReference>
<protein>
    <submittedName>
        <fullName evidence="3 5">Immunogenic protein</fullName>
    </submittedName>
</protein>
<dbReference type="Proteomes" id="UP000492820">
    <property type="component" value="Unassembled WGS sequence"/>
</dbReference>
<evidence type="ECO:0000256" key="1">
    <source>
        <dbReference type="ARBA" id="ARBA00022837"/>
    </source>
</evidence>
<dbReference type="InterPro" id="IPR011992">
    <property type="entry name" value="EF-hand-dom_pair"/>
</dbReference>
<dbReference type="PROSITE" id="PS50222">
    <property type="entry name" value="EF_HAND_2"/>
    <property type="match status" value="2"/>
</dbReference>
<keyword evidence="1" id="KW-0106">Calcium</keyword>
<dbReference type="InterPro" id="IPR002048">
    <property type="entry name" value="EF_hand_dom"/>
</dbReference>
<dbReference type="SMART" id="SM00054">
    <property type="entry name" value="EFh"/>
    <property type="match status" value="2"/>
</dbReference>
<gene>
    <name evidence="3" type="ORF">EgrG_000480000</name>
</gene>
<dbReference type="WBParaSite" id="EgrG_000480000">
    <property type="protein sequence ID" value="EgrG_000480000"/>
    <property type="gene ID" value="EgrG_000480000"/>
</dbReference>
<evidence type="ECO:0000259" key="2">
    <source>
        <dbReference type="PROSITE" id="PS50222"/>
    </source>
</evidence>
<reference evidence="3 4" key="1">
    <citation type="journal article" date="2013" name="Nature">
        <title>The genomes of four tapeworm species reveal adaptations to parasitism.</title>
        <authorList>
            <person name="Tsai I.J."/>
            <person name="Zarowiecki M."/>
            <person name="Holroyd N."/>
            <person name="Garciarrubio A."/>
            <person name="Sanchez-Flores A."/>
            <person name="Brooks K.L."/>
            <person name="Tracey A."/>
            <person name="Bobes R.J."/>
            <person name="Fragoso G."/>
            <person name="Sciutto E."/>
            <person name="Aslett M."/>
            <person name="Beasley H."/>
            <person name="Bennett H.M."/>
            <person name="Cai J."/>
            <person name="Camicia F."/>
            <person name="Clark R."/>
            <person name="Cucher M."/>
            <person name="De Silva N."/>
            <person name="Day T.A."/>
            <person name="Deplazes P."/>
            <person name="Estrada K."/>
            <person name="Fernandez C."/>
            <person name="Holland P.W."/>
            <person name="Hou J."/>
            <person name="Hu S."/>
            <person name="Huckvale T."/>
            <person name="Hung S.S."/>
            <person name="Kamenetzky L."/>
            <person name="Keane J.A."/>
            <person name="Kiss F."/>
            <person name="Koziol U."/>
            <person name="Lambert O."/>
            <person name="Liu K."/>
            <person name="Luo X."/>
            <person name="Luo Y."/>
            <person name="Macchiaroli N."/>
            <person name="Nichol S."/>
            <person name="Paps J."/>
            <person name="Parkinson J."/>
            <person name="Pouchkina-Stantcheva N."/>
            <person name="Riddiford N."/>
            <person name="Rosenzvit M."/>
            <person name="Salinas G."/>
            <person name="Wasmuth J.D."/>
            <person name="Zamanian M."/>
            <person name="Zheng Y."/>
            <person name="Cai X."/>
            <person name="Soberon X."/>
            <person name="Olson P.D."/>
            <person name="Laclette J.P."/>
            <person name="Brehm K."/>
            <person name="Berriman M."/>
            <person name="Garciarrubio A."/>
            <person name="Bobes R.J."/>
            <person name="Fragoso G."/>
            <person name="Sanchez-Flores A."/>
            <person name="Estrada K."/>
            <person name="Cevallos M.A."/>
            <person name="Morett E."/>
            <person name="Gonzalez V."/>
            <person name="Portillo T."/>
            <person name="Ochoa-Leyva A."/>
            <person name="Jose M.V."/>
            <person name="Sciutto E."/>
            <person name="Landa A."/>
            <person name="Jimenez L."/>
            <person name="Valdes V."/>
            <person name="Carrero J.C."/>
            <person name="Larralde C."/>
            <person name="Morales-Montor J."/>
            <person name="Limon-Lason J."/>
            <person name="Soberon X."/>
            <person name="Laclette J.P."/>
        </authorList>
    </citation>
    <scope>NUCLEOTIDE SEQUENCE [LARGE SCALE GENOMIC DNA]</scope>
</reference>
<evidence type="ECO:0000313" key="5">
    <source>
        <dbReference type="WBParaSite" id="EgrG_000480000"/>
    </source>
</evidence>
<name>A0A068WP79_ECHGR</name>
<dbReference type="OrthoDB" id="26525at2759"/>
<evidence type="ECO:0000313" key="3">
    <source>
        <dbReference type="EMBL" id="CDS19488.1"/>
    </source>
</evidence>
<dbReference type="EMBL" id="LK028579">
    <property type="protein sequence ID" value="CDS19488.1"/>
    <property type="molecule type" value="Genomic_DNA"/>
</dbReference>
<reference evidence="5" key="3">
    <citation type="submission" date="2020-10" db="UniProtKB">
        <authorList>
            <consortium name="WormBaseParasite"/>
        </authorList>
    </citation>
    <scope>IDENTIFICATION</scope>
</reference>
<dbReference type="Gene3D" id="1.10.238.10">
    <property type="entry name" value="EF-hand"/>
    <property type="match status" value="1"/>
</dbReference>